<dbReference type="InterPro" id="IPR009839">
    <property type="entry name" value="SseB_N"/>
</dbReference>
<dbReference type="Proteomes" id="UP001597042">
    <property type="component" value="Unassembled WGS sequence"/>
</dbReference>
<evidence type="ECO:0000256" key="1">
    <source>
        <dbReference type="SAM" id="MobiDB-lite"/>
    </source>
</evidence>
<feature type="region of interest" description="Disordered" evidence="1">
    <location>
        <begin position="59"/>
        <end position="89"/>
    </location>
</feature>
<organism evidence="3 4">
    <name type="scientific">Microbacterium koreense</name>
    <dbReference type="NCBI Taxonomy" id="323761"/>
    <lineage>
        <taxon>Bacteria</taxon>
        <taxon>Bacillati</taxon>
        <taxon>Actinomycetota</taxon>
        <taxon>Actinomycetes</taxon>
        <taxon>Micrococcales</taxon>
        <taxon>Microbacteriaceae</taxon>
        <taxon>Microbacterium</taxon>
    </lineage>
</organism>
<dbReference type="Pfam" id="PF07179">
    <property type="entry name" value="SseB"/>
    <property type="match status" value="1"/>
</dbReference>
<gene>
    <name evidence="3" type="ORF">ACFQZV_13050</name>
</gene>
<dbReference type="RefSeq" id="WP_378754048.1">
    <property type="nucleotide sequence ID" value="NZ_JBHSSV010000027.1"/>
</dbReference>
<reference evidence="4" key="1">
    <citation type="journal article" date="2019" name="Int. J. Syst. Evol. Microbiol.">
        <title>The Global Catalogue of Microorganisms (GCM) 10K type strain sequencing project: providing services to taxonomists for standard genome sequencing and annotation.</title>
        <authorList>
            <consortium name="The Broad Institute Genomics Platform"/>
            <consortium name="The Broad Institute Genome Sequencing Center for Infectious Disease"/>
            <person name="Wu L."/>
            <person name="Ma J."/>
        </authorList>
    </citation>
    <scope>NUCLEOTIDE SEQUENCE [LARGE SCALE GENOMIC DNA]</scope>
    <source>
        <strain evidence="4">CCUG 50754</strain>
    </source>
</reference>
<name>A0ABW2ZV96_9MICO</name>
<keyword evidence="4" id="KW-1185">Reference proteome</keyword>
<sequence length="347" mass="36080">MALFSRRPKNSDDEPSRPDRDEVTDAASADGASADVAEPDATADPAASVGISMSSYRGLGAAGSAEKPAAAPPAPAVRGEESVSASAETMPGLRDNILLRESLKRMPDQPQPQDLLELARQLLQGHLYLRVKGDARALIAEGKGLPLAVATMGDKKYALAYSSGAALTASVRADGDADTSAVAQSTMSVLRHVLAGDTEGLVLDPASAPARAVIPRALIERMLQSADENLAIKTVLAAPRTEATAAAVVDALTRAPMWVAVNRADENSPFGVAQGRAEDGSRYLEVFSHPLEVAAMRREDRSAPITAAQLAATLAGDEGLTGVLVDPRGPWIRLSRGELAPVLALGE</sequence>
<evidence type="ECO:0000259" key="2">
    <source>
        <dbReference type="Pfam" id="PF07179"/>
    </source>
</evidence>
<feature type="compositionally biased region" description="Basic and acidic residues" evidence="1">
    <location>
        <begin position="9"/>
        <end position="23"/>
    </location>
</feature>
<evidence type="ECO:0000313" key="3">
    <source>
        <dbReference type="EMBL" id="MFD0782224.1"/>
    </source>
</evidence>
<evidence type="ECO:0000313" key="4">
    <source>
        <dbReference type="Proteomes" id="UP001597042"/>
    </source>
</evidence>
<feature type="compositionally biased region" description="Low complexity" evidence="1">
    <location>
        <begin position="25"/>
        <end position="36"/>
    </location>
</feature>
<proteinExistence type="predicted"/>
<feature type="domain" description="SseB protein N-terminal" evidence="2">
    <location>
        <begin position="236"/>
        <end position="331"/>
    </location>
</feature>
<feature type="region of interest" description="Disordered" evidence="1">
    <location>
        <begin position="1"/>
        <end position="45"/>
    </location>
</feature>
<dbReference type="EMBL" id="JBHTIM010000001">
    <property type="protein sequence ID" value="MFD0782224.1"/>
    <property type="molecule type" value="Genomic_DNA"/>
</dbReference>
<accession>A0ABW2ZV96</accession>
<protein>
    <submittedName>
        <fullName evidence="3">SseB family protein</fullName>
    </submittedName>
</protein>
<comment type="caution">
    <text evidence="3">The sequence shown here is derived from an EMBL/GenBank/DDBJ whole genome shotgun (WGS) entry which is preliminary data.</text>
</comment>